<feature type="region of interest" description="Disordered" evidence="1">
    <location>
        <begin position="1"/>
        <end position="35"/>
    </location>
</feature>
<dbReference type="Proteomes" id="UP001418222">
    <property type="component" value="Unassembled WGS sequence"/>
</dbReference>
<name>A0AAP0B5A5_9ASPA</name>
<gene>
    <name evidence="2" type="ORF">KSP39_PZI017878</name>
</gene>
<dbReference type="AlphaFoldDB" id="A0AAP0B5A5"/>
<sequence>MERPGRQGPAGDGAGQGGPCHESTTKGNRPGEVSCRGDAAVCQGCAAKGGADYKPAAGASWSRAAGPEPRKKRRELRLLLVATAWTEKGEGDGSGGDAGGGERGRSSGSARALLGQRRERKGSRALLQAWPTTGEEWKEELLYSFWLIPSWEKKEDPMPSCCFFRRPEREVVGAGVGLCCSRRPREGGARARPGLGAAGDGRDRDPMFAN</sequence>
<feature type="compositionally biased region" description="Low complexity" evidence="1">
    <location>
        <begin position="106"/>
        <end position="115"/>
    </location>
</feature>
<proteinExistence type="predicted"/>
<keyword evidence="3" id="KW-1185">Reference proteome</keyword>
<dbReference type="EMBL" id="JBBWWQ010000015">
    <property type="protein sequence ID" value="KAK8928673.1"/>
    <property type="molecule type" value="Genomic_DNA"/>
</dbReference>
<evidence type="ECO:0000313" key="2">
    <source>
        <dbReference type="EMBL" id="KAK8928673.1"/>
    </source>
</evidence>
<organism evidence="2 3">
    <name type="scientific">Platanthera zijinensis</name>
    <dbReference type="NCBI Taxonomy" id="2320716"/>
    <lineage>
        <taxon>Eukaryota</taxon>
        <taxon>Viridiplantae</taxon>
        <taxon>Streptophyta</taxon>
        <taxon>Embryophyta</taxon>
        <taxon>Tracheophyta</taxon>
        <taxon>Spermatophyta</taxon>
        <taxon>Magnoliopsida</taxon>
        <taxon>Liliopsida</taxon>
        <taxon>Asparagales</taxon>
        <taxon>Orchidaceae</taxon>
        <taxon>Orchidoideae</taxon>
        <taxon>Orchideae</taxon>
        <taxon>Orchidinae</taxon>
        <taxon>Platanthera</taxon>
    </lineage>
</organism>
<reference evidence="2 3" key="1">
    <citation type="journal article" date="2022" name="Nat. Plants">
        <title>Genomes of leafy and leafless Platanthera orchids illuminate the evolution of mycoheterotrophy.</title>
        <authorList>
            <person name="Li M.H."/>
            <person name="Liu K.W."/>
            <person name="Li Z."/>
            <person name="Lu H.C."/>
            <person name="Ye Q.L."/>
            <person name="Zhang D."/>
            <person name="Wang J.Y."/>
            <person name="Li Y.F."/>
            <person name="Zhong Z.M."/>
            <person name="Liu X."/>
            <person name="Yu X."/>
            <person name="Liu D.K."/>
            <person name="Tu X.D."/>
            <person name="Liu B."/>
            <person name="Hao Y."/>
            <person name="Liao X.Y."/>
            <person name="Jiang Y.T."/>
            <person name="Sun W.H."/>
            <person name="Chen J."/>
            <person name="Chen Y.Q."/>
            <person name="Ai Y."/>
            <person name="Zhai J.W."/>
            <person name="Wu S.S."/>
            <person name="Zhou Z."/>
            <person name="Hsiao Y.Y."/>
            <person name="Wu W.L."/>
            <person name="Chen Y.Y."/>
            <person name="Lin Y.F."/>
            <person name="Hsu J.L."/>
            <person name="Li C.Y."/>
            <person name="Wang Z.W."/>
            <person name="Zhao X."/>
            <person name="Zhong W.Y."/>
            <person name="Ma X.K."/>
            <person name="Ma L."/>
            <person name="Huang J."/>
            <person name="Chen G.Z."/>
            <person name="Huang M.Z."/>
            <person name="Huang L."/>
            <person name="Peng D.H."/>
            <person name="Luo Y.B."/>
            <person name="Zou S.Q."/>
            <person name="Chen S.P."/>
            <person name="Lan S."/>
            <person name="Tsai W.C."/>
            <person name="Van de Peer Y."/>
            <person name="Liu Z.J."/>
        </authorList>
    </citation>
    <scope>NUCLEOTIDE SEQUENCE [LARGE SCALE GENOMIC DNA]</scope>
    <source>
        <strain evidence="2">Lor287</strain>
    </source>
</reference>
<feature type="compositionally biased region" description="Gly residues" evidence="1">
    <location>
        <begin position="8"/>
        <end position="18"/>
    </location>
</feature>
<accession>A0AAP0B5A5</accession>
<feature type="region of interest" description="Disordered" evidence="1">
    <location>
        <begin position="87"/>
        <end position="126"/>
    </location>
</feature>
<evidence type="ECO:0000256" key="1">
    <source>
        <dbReference type="SAM" id="MobiDB-lite"/>
    </source>
</evidence>
<feature type="compositionally biased region" description="Basic and acidic residues" evidence="1">
    <location>
        <begin position="200"/>
        <end position="210"/>
    </location>
</feature>
<evidence type="ECO:0000313" key="3">
    <source>
        <dbReference type="Proteomes" id="UP001418222"/>
    </source>
</evidence>
<feature type="region of interest" description="Disordered" evidence="1">
    <location>
        <begin position="51"/>
        <end position="72"/>
    </location>
</feature>
<comment type="caution">
    <text evidence="2">The sequence shown here is derived from an EMBL/GenBank/DDBJ whole genome shotgun (WGS) entry which is preliminary data.</text>
</comment>
<feature type="region of interest" description="Disordered" evidence="1">
    <location>
        <begin position="183"/>
        <end position="210"/>
    </location>
</feature>
<protein>
    <submittedName>
        <fullName evidence="2">Uncharacterized protein</fullName>
    </submittedName>
</protein>